<proteinExistence type="predicted"/>
<reference evidence="1" key="1">
    <citation type="submission" date="2023-02" db="EMBL/GenBank/DDBJ databases">
        <title>Genome of toxic invasive species Heracleum sosnowskyi carries increased number of genes despite the absence of recent whole-genome duplications.</title>
        <authorList>
            <person name="Schelkunov M."/>
            <person name="Shtratnikova V."/>
            <person name="Makarenko M."/>
            <person name="Klepikova A."/>
            <person name="Omelchenko D."/>
            <person name="Novikova G."/>
            <person name="Obukhova E."/>
            <person name="Bogdanov V."/>
            <person name="Penin A."/>
            <person name="Logacheva M."/>
        </authorList>
    </citation>
    <scope>NUCLEOTIDE SEQUENCE</scope>
    <source>
        <strain evidence="1">Hsosn_3</strain>
        <tissue evidence="1">Leaf</tissue>
    </source>
</reference>
<dbReference type="AlphaFoldDB" id="A0AAD8HSZ0"/>
<reference evidence="1" key="2">
    <citation type="submission" date="2023-05" db="EMBL/GenBank/DDBJ databases">
        <authorList>
            <person name="Schelkunov M.I."/>
        </authorList>
    </citation>
    <scope>NUCLEOTIDE SEQUENCE</scope>
    <source>
        <strain evidence="1">Hsosn_3</strain>
        <tissue evidence="1">Leaf</tissue>
    </source>
</reference>
<evidence type="ECO:0000313" key="2">
    <source>
        <dbReference type="Proteomes" id="UP001237642"/>
    </source>
</evidence>
<protein>
    <submittedName>
        <fullName evidence="1">Uncharacterized protein</fullName>
    </submittedName>
</protein>
<keyword evidence="2" id="KW-1185">Reference proteome</keyword>
<accession>A0AAD8HSZ0</accession>
<gene>
    <name evidence="1" type="ORF">POM88_028829</name>
</gene>
<comment type="caution">
    <text evidence="1">The sequence shown here is derived from an EMBL/GenBank/DDBJ whole genome shotgun (WGS) entry which is preliminary data.</text>
</comment>
<name>A0AAD8HSZ0_9APIA</name>
<evidence type="ECO:0000313" key="1">
    <source>
        <dbReference type="EMBL" id="KAK1372636.1"/>
    </source>
</evidence>
<dbReference type="Proteomes" id="UP001237642">
    <property type="component" value="Unassembled WGS sequence"/>
</dbReference>
<sequence>MEDLHQAVMNLFGELYVKEVQFLMELIQASTTTHHPVQSLSFKIFSLTLHPSDRVLLVGVNGAGIWQEYFTPADNLLIRACIQSGIYLMSFFVYVSPGSVNVHFDCLKRFLIEKEIKLLCKRHK</sequence>
<dbReference type="EMBL" id="JAUIZM010000007">
    <property type="protein sequence ID" value="KAK1372636.1"/>
    <property type="molecule type" value="Genomic_DNA"/>
</dbReference>
<organism evidence="1 2">
    <name type="scientific">Heracleum sosnowskyi</name>
    <dbReference type="NCBI Taxonomy" id="360622"/>
    <lineage>
        <taxon>Eukaryota</taxon>
        <taxon>Viridiplantae</taxon>
        <taxon>Streptophyta</taxon>
        <taxon>Embryophyta</taxon>
        <taxon>Tracheophyta</taxon>
        <taxon>Spermatophyta</taxon>
        <taxon>Magnoliopsida</taxon>
        <taxon>eudicotyledons</taxon>
        <taxon>Gunneridae</taxon>
        <taxon>Pentapetalae</taxon>
        <taxon>asterids</taxon>
        <taxon>campanulids</taxon>
        <taxon>Apiales</taxon>
        <taxon>Apiaceae</taxon>
        <taxon>Apioideae</taxon>
        <taxon>apioid superclade</taxon>
        <taxon>Tordylieae</taxon>
        <taxon>Tordyliinae</taxon>
        <taxon>Heracleum</taxon>
    </lineage>
</organism>